<keyword evidence="8" id="KW-0547">Nucleotide-binding</keyword>
<dbReference type="CDD" id="cd18577">
    <property type="entry name" value="ABC_6TM_Pgp_ABCB1_D1_like"/>
    <property type="match status" value="1"/>
</dbReference>
<evidence type="ECO:0000313" key="9">
    <source>
        <dbReference type="Proteomes" id="UP001141552"/>
    </source>
</evidence>
<keyword evidence="2 6" id="KW-0812">Transmembrane</keyword>
<dbReference type="InterPro" id="IPR011527">
    <property type="entry name" value="ABC1_TM_dom"/>
</dbReference>
<comment type="subcellular location">
    <subcellularLocation>
        <location evidence="1">Membrane</location>
        <topology evidence="1">Multi-pass membrane protein</topology>
    </subcellularLocation>
</comment>
<feature type="transmembrane region" description="Helical" evidence="6">
    <location>
        <begin position="204"/>
        <end position="229"/>
    </location>
</feature>
<feature type="domain" description="ABC transmembrane type-1" evidence="7">
    <location>
        <begin position="63"/>
        <end position="343"/>
    </location>
</feature>
<dbReference type="Pfam" id="PF00664">
    <property type="entry name" value="ABC_membrane"/>
    <property type="match status" value="1"/>
</dbReference>
<dbReference type="Pfam" id="PF00005">
    <property type="entry name" value="ABC_tran"/>
    <property type="match status" value="1"/>
</dbReference>
<dbReference type="InterPro" id="IPR027417">
    <property type="entry name" value="P-loop_NTPase"/>
</dbReference>
<dbReference type="InterPro" id="IPR003439">
    <property type="entry name" value="ABC_transporter-like_ATP-bd"/>
</dbReference>
<dbReference type="InterPro" id="IPR017871">
    <property type="entry name" value="ABC_transporter-like_CS"/>
</dbReference>
<keyword evidence="8" id="KW-0067">ATP-binding</keyword>
<organism evidence="8 9">
    <name type="scientific">Turnera subulata</name>
    <dbReference type="NCBI Taxonomy" id="218843"/>
    <lineage>
        <taxon>Eukaryota</taxon>
        <taxon>Viridiplantae</taxon>
        <taxon>Streptophyta</taxon>
        <taxon>Embryophyta</taxon>
        <taxon>Tracheophyta</taxon>
        <taxon>Spermatophyta</taxon>
        <taxon>Magnoliopsida</taxon>
        <taxon>eudicotyledons</taxon>
        <taxon>Gunneridae</taxon>
        <taxon>Pentapetalae</taxon>
        <taxon>rosids</taxon>
        <taxon>fabids</taxon>
        <taxon>Malpighiales</taxon>
        <taxon>Passifloraceae</taxon>
        <taxon>Turnera</taxon>
    </lineage>
</organism>
<evidence type="ECO:0000256" key="2">
    <source>
        <dbReference type="ARBA" id="ARBA00022692"/>
    </source>
</evidence>
<dbReference type="PANTHER" id="PTHR24222">
    <property type="entry name" value="ABC TRANSPORTER B FAMILY"/>
    <property type="match status" value="1"/>
</dbReference>
<feature type="transmembrane region" description="Helical" evidence="6">
    <location>
        <begin position="59"/>
        <end position="84"/>
    </location>
</feature>
<reference evidence="8" key="2">
    <citation type="journal article" date="2023" name="Plants (Basel)">
        <title>Annotation of the Turnera subulata (Passifloraceae) Draft Genome Reveals the S-Locus Evolved after the Divergence of Turneroideae from Passifloroideae in a Stepwise Manner.</title>
        <authorList>
            <person name="Henning P.M."/>
            <person name="Roalson E.H."/>
            <person name="Mir W."/>
            <person name="McCubbin A.G."/>
            <person name="Shore J.S."/>
        </authorList>
    </citation>
    <scope>NUCLEOTIDE SEQUENCE</scope>
    <source>
        <strain evidence="8">F60SS</strain>
    </source>
</reference>
<feature type="transmembrane region" description="Helical" evidence="6">
    <location>
        <begin position="314"/>
        <end position="332"/>
    </location>
</feature>
<keyword evidence="4 6" id="KW-0472">Membrane</keyword>
<dbReference type="GO" id="GO:0016887">
    <property type="term" value="F:ATP hydrolysis activity"/>
    <property type="evidence" value="ECO:0007669"/>
    <property type="project" value="InterPro"/>
</dbReference>
<dbReference type="PROSITE" id="PS50929">
    <property type="entry name" value="ABC_TM1F"/>
    <property type="match status" value="1"/>
</dbReference>
<evidence type="ECO:0000313" key="8">
    <source>
        <dbReference type="EMBL" id="KAJ4827047.1"/>
    </source>
</evidence>
<sequence>MADDENGWRTHEVGTLGNQEEDRSAETNGDQESPANGKEEKTKTVPFFKLFSFADSSDILLMIIGTIGAMGNGMGMPLLTILMGDIIDAFGQNNSQKLLDKVTKVCLNLVYSAVGSGIASSFQVGCWMITGERQATTIRSLYLKTILRQDIAYFDTETTTGEVIGRMSGDTVLIQEAMGEKVGKCIQLATTFFGGFTVAFVKGWLLAVVMLSSIPLLVIAGGTMSLFIAKMAARGQNAYADAASLVEQTVGAIRTVASFTGEKRAISIYNSYLVTAYKSGVNEGIFAGLGSGVVMLIIFSSFGARMIIDKGYTGGVVINVIIAILTGSMALGQTSPCMSAFAAGRAAAYKMFETINRKPAIDAYDTTGRTLDTVRGDIELKDIYFSYPARPDEHIFSGFSLTIPSGTTAALVGHNGINLKELQLKWIREKIGLVGQEPALFTSSIKDNIAYGKDGASFEEIRKAAELANATKFIDKLPQGFDTMVGEHGTQLSGGQKQRIAIARAILKDPRILLLDEATSALDTESERVEQEALD</sequence>
<feature type="compositionally biased region" description="Basic and acidic residues" evidence="5">
    <location>
        <begin position="1"/>
        <end position="12"/>
    </location>
</feature>
<dbReference type="FunFam" id="1.20.1560.10:FF:000044">
    <property type="entry name" value="ABC transporter B family member 9"/>
    <property type="match status" value="1"/>
</dbReference>
<proteinExistence type="predicted"/>
<gene>
    <name evidence="8" type="primary">ABCB4</name>
    <name evidence="8" type="ORF">Tsubulata_050662</name>
</gene>
<accession>A0A9Q0FAX7</accession>
<dbReference type="AlphaFoldDB" id="A0A9Q0FAX7"/>
<dbReference type="GO" id="GO:0140359">
    <property type="term" value="F:ABC-type transporter activity"/>
    <property type="evidence" value="ECO:0007669"/>
    <property type="project" value="InterPro"/>
</dbReference>
<dbReference type="InterPro" id="IPR039421">
    <property type="entry name" value="Type_1_exporter"/>
</dbReference>
<name>A0A9Q0FAX7_9ROSI</name>
<dbReference type="PANTHER" id="PTHR24222:SF63">
    <property type="entry name" value="ATP BINDING CASSETTE SUBFAMILY B"/>
    <property type="match status" value="1"/>
</dbReference>
<evidence type="ECO:0000256" key="3">
    <source>
        <dbReference type="ARBA" id="ARBA00022989"/>
    </source>
</evidence>
<evidence type="ECO:0000256" key="5">
    <source>
        <dbReference type="SAM" id="MobiDB-lite"/>
    </source>
</evidence>
<dbReference type="InterPro" id="IPR036640">
    <property type="entry name" value="ABC1_TM_sf"/>
</dbReference>
<feature type="region of interest" description="Disordered" evidence="5">
    <location>
        <begin position="1"/>
        <end position="40"/>
    </location>
</feature>
<dbReference type="Gene3D" id="3.40.50.300">
    <property type="entry name" value="P-loop containing nucleotide triphosphate hydrolases"/>
    <property type="match status" value="1"/>
</dbReference>
<dbReference type="OrthoDB" id="6500128at2759"/>
<dbReference type="SUPFAM" id="SSF90123">
    <property type="entry name" value="ABC transporter transmembrane region"/>
    <property type="match status" value="1"/>
</dbReference>
<feature type="transmembrane region" description="Helical" evidence="6">
    <location>
        <begin position="285"/>
        <end position="308"/>
    </location>
</feature>
<protein>
    <submittedName>
        <fullName evidence="8">ATP-binding cassette, sub-B (MDR TAP), member 4</fullName>
    </submittedName>
</protein>
<evidence type="ECO:0000256" key="6">
    <source>
        <dbReference type="SAM" id="Phobius"/>
    </source>
</evidence>
<feature type="transmembrane region" description="Helical" evidence="6">
    <location>
        <begin position="105"/>
        <end position="130"/>
    </location>
</feature>
<dbReference type="EMBL" id="JAKUCV010006505">
    <property type="protein sequence ID" value="KAJ4827047.1"/>
    <property type="molecule type" value="Genomic_DNA"/>
</dbReference>
<reference evidence="8" key="1">
    <citation type="submission" date="2022-02" db="EMBL/GenBank/DDBJ databases">
        <authorList>
            <person name="Henning P.M."/>
            <person name="McCubbin A.G."/>
            <person name="Shore J.S."/>
        </authorList>
    </citation>
    <scope>NUCLEOTIDE SEQUENCE</scope>
    <source>
        <strain evidence="8">F60SS</strain>
        <tissue evidence="8">Leaves</tissue>
    </source>
</reference>
<dbReference type="GO" id="GO:0005524">
    <property type="term" value="F:ATP binding"/>
    <property type="evidence" value="ECO:0007669"/>
    <property type="project" value="UniProtKB-KW"/>
</dbReference>
<evidence type="ECO:0000259" key="7">
    <source>
        <dbReference type="PROSITE" id="PS50929"/>
    </source>
</evidence>
<dbReference type="Proteomes" id="UP001141552">
    <property type="component" value="Unassembled WGS sequence"/>
</dbReference>
<comment type="caution">
    <text evidence="8">The sequence shown here is derived from an EMBL/GenBank/DDBJ whole genome shotgun (WGS) entry which is preliminary data.</text>
</comment>
<dbReference type="Gene3D" id="1.20.1560.10">
    <property type="entry name" value="ABC transporter type 1, transmembrane domain"/>
    <property type="match status" value="1"/>
</dbReference>
<keyword evidence="3 6" id="KW-1133">Transmembrane helix</keyword>
<dbReference type="GO" id="GO:0005886">
    <property type="term" value="C:plasma membrane"/>
    <property type="evidence" value="ECO:0007669"/>
    <property type="project" value="TreeGrafter"/>
</dbReference>
<dbReference type="PROSITE" id="PS00211">
    <property type="entry name" value="ABC_TRANSPORTER_1"/>
    <property type="match status" value="1"/>
</dbReference>
<evidence type="ECO:0000256" key="1">
    <source>
        <dbReference type="ARBA" id="ARBA00004141"/>
    </source>
</evidence>
<keyword evidence="9" id="KW-1185">Reference proteome</keyword>
<evidence type="ECO:0000256" key="4">
    <source>
        <dbReference type="ARBA" id="ARBA00023136"/>
    </source>
</evidence>
<dbReference type="SUPFAM" id="SSF52540">
    <property type="entry name" value="P-loop containing nucleoside triphosphate hydrolases"/>
    <property type="match status" value="1"/>
</dbReference>